<dbReference type="EMBL" id="JAVRRL010000070">
    <property type="protein sequence ID" value="KAK5109133.1"/>
    <property type="molecule type" value="Genomic_DNA"/>
</dbReference>
<reference evidence="1" key="1">
    <citation type="submission" date="2023-08" db="EMBL/GenBank/DDBJ databases">
        <title>Black Yeasts Isolated from many extreme environments.</title>
        <authorList>
            <person name="Coleine C."/>
            <person name="Stajich J.E."/>
            <person name="Selbmann L."/>
        </authorList>
    </citation>
    <scope>NUCLEOTIDE SEQUENCE</scope>
    <source>
        <strain evidence="1">CCFEE 5401</strain>
    </source>
</reference>
<evidence type="ECO:0000313" key="2">
    <source>
        <dbReference type="Proteomes" id="UP001310890"/>
    </source>
</evidence>
<protein>
    <recommendedName>
        <fullName evidence="3">Nuclear distribution protein RO10</fullName>
    </recommendedName>
</protein>
<organism evidence="1 2">
    <name type="scientific">Meristemomyces frigidus</name>
    <dbReference type="NCBI Taxonomy" id="1508187"/>
    <lineage>
        <taxon>Eukaryota</taxon>
        <taxon>Fungi</taxon>
        <taxon>Dikarya</taxon>
        <taxon>Ascomycota</taxon>
        <taxon>Pezizomycotina</taxon>
        <taxon>Dothideomycetes</taxon>
        <taxon>Dothideomycetidae</taxon>
        <taxon>Mycosphaerellales</taxon>
        <taxon>Teratosphaeriaceae</taxon>
        <taxon>Meristemomyces</taxon>
    </lineage>
</organism>
<comment type="caution">
    <text evidence="1">The sequence shown here is derived from an EMBL/GenBank/DDBJ whole genome shotgun (WGS) entry which is preliminary data.</text>
</comment>
<name>A0AAN7YMD9_9PEZI</name>
<dbReference type="Proteomes" id="UP001310890">
    <property type="component" value="Unassembled WGS sequence"/>
</dbReference>
<accession>A0AAN7YMD9</accession>
<evidence type="ECO:0000313" key="1">
    <source>
        <dbReference type="EMBL" id="KAK5109133.1"/>
    </source>
</evidence>
<gene>
    <name evidence="1" type="ORF">LTR62_007495</name>
</gene>
<evidence type="ECO:0008006" key="3">
    <source>
        <dbReference type="Google" id="ProtNLM"/>
    </source>
</evidence>
<sequence>MTAGMAATSKQAATETLDLLEDRLRRVQYILNGDSAARDTTLDKHATTTTSALSRLHHLERTLQQLTVRSPAVAEVLALHKSHPSLFHPTSPSTPTLSAAELAALVLSHTKLITTNSTNLSNLASTPISDPAPLTKLISLRQRIEAVSQKQDEHARGVAELRTRSARIVEHWVEQGCLGMGDKWAEWEERLRGMEIAVRRREGARRREEGIV</sequence>
<dbReference type="AlphaFoldDB" id="A0AAN7YMD9"/>
<proteinExistence type="predicted"/>